<dbReference type="AlphaFoldDB" id="A0A6A4WDU5"/>
<dbReference type="InterPro" id="IPR050302">
    <property type="entry name" value="Rab_GAP_TBC_domain"/>
</dbReference>
<feature type="region of interest" description="Disordered" evidence="1">
    <location>
        <begin position="1"/>
        <end position="126"/>
    </location>
</feature>
<evidence type="ECO:0000313" key="4">
    <source>
        <dbReference type="Proteomes" id="UP000440578"/>
    </source>
</evidence>
<proteinExistence type="predicted"/>
<dbReference type="InterPro" id="IPR035969">
    <property type="entry name" value="Rab-GAP_TBC_sf"/>
</dbReference>
<protein>
    <submittedName>
        <fullName evidence="3">TBC1 domain family member 12</fullName>
    </submittedName>
</protein>
<evidence type="ECO:0000256" key="1">
    <source>
        <dbReference type="SAM" id="MobiDB-lite"/>
    </source>
</evidence>
<dbReference type="EMBL" id="VIIS01001102">
    <property type="protein sequence ID" value="KAF0302014.1"/>
    <property type="molecule type" value="Genomic_DNA"/>
</dbReference>
<feature type="compositionally biased region" description="Polar residues" evidence="1">
    <location>
        <begin position="99"/>
        <end position="108"/>
    </location>
</feature>
<dbReference type="GO" id="GO:0031410">
    <property type="term" value="C:cytoplasmic vesicle"/>
    <property type="evidence" value="ECO:0007669"/>
    <property type="project" value="UniProtKB-ARBA"/>
</dbReference>
<dbReference type="GO" id="GO:0005773">
    <property type="term" value="C:vacuole"/>
    <property type="evidence" value="ECO:0007669"/>
    <property type="project" value="UniProtKB-ARBA"/>
</dbReference>
<dbReference type="Gene3D" id="1.10.8.270">
    <property type="entry name" value="putative rabgap domain of human tbc1 domain family member 14 like domains"/>
    <property type="match status" value="1"/>
</dbReference>
<feature type="domain" description="Rab-GAP TBC" evidence="2">
    <location>
        <begin position="273"/>
        <end position="480"/>
    </location>
</feature>
<feature type="compositionally biased region" description="Basic and acidic residues" evidence="1">
    <location>
        <begin position="199"/>
        <end position="225"/>
    </location>
</feature>
<dbReference type="GO" id="GO:0005096">
    <property type="term" value="F:GTPase activator activity"/>
    <property type="evidence" value="ECO:0007669"/>
    <property type="project" value="TreeGrafter"/>
</dbReference>
<dbReference type="GO" id="GO:0016192">
    <property type="term" value="P:vesicle-mediated transport"/>
    <property type="evidence" value="ECO:0007669"/>
    <property type="project" value="UniProtKB-ARBA"/>
</dbReference>
<dbReference type="FunFam" id="1.10.8.270:FF:000008">
    <property type="entry name" value="Putative TBC1 domain family member 14"/>
    <property type="match status" value="1"/>
</dbReference>
<dbReference type="SUPFAM" id="SSF47923">
    <property type="entry name" value="Ypt/Rab-GAP domain of gyp1p"/>
    <property type="match status" value="2"/>
</dbReference>
<dbReference type="FunFam" id="1.10.10.750:FF:000005">
    <property type="entry name" value="TBC1 domain family member 14"/>
    <property type="match status" value="1"/>
</dbReference>
<dbReference type="PANTHER" id="PTHR47219">
    <property type="entry name" value="RAB GTPASE-ACTIVATING PROTEIN 1-LIKE"/>
    <property type="match status" value="1"/>
</dbReference>
<dbReference type="Proteomes" id="UP000440578">
    <property type="component" value="Unassembled WGS sequence"/>
</dbReference>
<evidence type="ECO:0000259" key="2">
    <source>
        <dbReference type="PROSITE" id="PS50086"/>
    </source>
</evidence>
<keyword evidence="4" id="KW-1185">Reference proteome</keyword>
<evidence type="ECO:0000313" key="3">
    <source>
        <dbReference type="EMBL" id="KAF0302014.1"/>
    </source>
</evidence>
<dbReference type="OrthoDB" id="294251at2759"/>
<accession>A0A6A4WDU5</accession>
<feature type="compositionally biased region" description="Pro residues" evidence="1">
    <location>
        <begin position="43"/>
        <end position="57"/>
    </location>
</feature>
<dbReference type="PROSITE" id="PS50086">
    <property type="entry name" value="TBC_RABGAP"/>
    <property type="match status" value="1"/>
</dbReference>
<dbReference type="SMART" id="SM00164">
    <property type="entry name" value="TBC"/>
    <property type="match status" value="1"/>
</dbReference>
<dbReference type="FunFam" id="1.10.472.80:FF:000006">
    <property type="entry name" value="TBC1 domain family member 14"/>
    <property type="match status" value="1"/>
</dbReference>
<dbReference type="GO" id="GO:0031267">
    <property type="term" value="F:small GTPase binding"/>
    <property type="evidence" value="ECO:0007669"/>
    <property type="project" value="TreeGrafter"/>
</dbReference>
<organism evidence="3 4">
    <name type="scientific">Amphibalanus amphitrite</name>
    <name type="common">Striped barnacle</name>
    <name type="synonym">Balanus amphitrite</name>
    <dbReference type="NCBI Taxonomy" id="1232801"/>
    <lineage>
        <taxon>Eukaryota</taxon>
        <taxon>Metazoa</taxon>
        <taxon>Ecdysozoa</taxon>
        <taxon>Arthropoda</taxon>
        <taxon>Crustacea</taxon>
        <taxon>Multicrustacea</taxon>
        <taxon>Cirripedia</taxon>
        <taxon>Thoracica</taxon>
        <taxon>Thoracicalcarea</taxon>
        <taxon>Balanomorpha</taxon>
        <taxon>Balanoidea</taxon>
        <taxon>Balanidae</taxon>
        <taxon>Amphibalaninae</taxon>
        <taxon>Amphibalanus</taxon>
    </lineage>
</organism>
<dbReference type="PANTHER" id="PTHR47219:SF15">
    <property type="entry name" value="TBC1 DOMAIN FAMILY MEMBER 12 ISOFORM X1"/>
    <property type="match status" value="1"/>
</dbReference>
<feature type="region of interest" description="Disordered" evidence="1">
    <location>
        <begin position="189"/>
        <end position="231"/>
    </location>
</feature>
<comment type="caution">
    <text evidence="3">The sequence shown here is derived from an EMBL/GenBank/DDBJ whole genome shotgun (WGS) entry which is preliminary data.</text>
</comment>
<dbReference type="Gene3D" id="1.10.10.750">
    <property type="entry name" value="Ypt/Rab-GAP domain of gyp1p, domain 1"/>
    <property type="match status" value="1"/>
</dbReference>
<dbReference type="Pfam" id="PF00566">
    <property type="entry name" value="RabGAP-TBC"/>
    <property type="match status" value="1"/>
</dbReference>
<dbReference type="Gene3D" id="1.10.472.80">
    <property type="entry name" value="Ypt/Rab-GAP domain of gyp1p, domain 3"/>
    <property type="match status" value="1"/>
</dbReference>
<reference evidence="3 4" key="1">
    <citation type="submission" date="2019-07" db="EMBL/GenBank/DDBJ databases">
        <title>Draft genome assembly of a fouling barnacle, Amphibalanus amphitrite (Darwin, 1854): The first reference genome for Thecostraca.</title>
        <authorList>
            <person name="Kim W."/>
        </authorList>
    </citation>
    <scope>NUCLEOTIDE SEQUENCE [LARGE SCALE GENOMIC DNA]</scope>
    <source>
        <strain evidence="3">SNU_AA5</strain>
        <tissue evidence="3">Soma without cirri and trophi</tissue>
    </source>
</reference>
<dbReference type="InterPro" id="IPR000195">
    <property type="entry name" value="Rab-GAP-TBC_dom"/>
</dbReference>
<name>A0A6A4WDU5_AMPAM</name>
<gene>
    <name evidence="3" type="primary">tbc1d12</name>
    <name evidence="3" type="ORF">FJT64_002999</name>
</gene>
<sequence length="556" mass="61492">MGGGRPSCCCHKSRSAPSASGLCVDSLPLVYDRRTRQLRLQPAVPPPPAAPPPPAPGKPGLEEERDSGVGESPSSTLQQGAAAPRPLRPRRRLPEQHLESSAPTTACTRSGRPASDGGSSRDLSAQGAAAAAADKAAKKRGISGLFSRCTSLTSLTSLASLTSSTGDSPCRAARRNSGLQAGSMGLILEPRPHHLPAKSRAEESRHRLEHQRMLEEARRRDQKDSKSRKKAIQAQLKTEHSLAQSTKIWNQDILPNWEKVRHTRKVSDLWWNGLPPSVRGRVWMLALGNDLHVTPQLYKVYHQEALSILRAAAQGNAPRSPCEVREAKTSSVDLIRLDVARTFPQLGLFQKGGPYHDLLHELLGTYACYRPDVGYIQGMSFIAAVLLLNTDPEDAFVCFANLLNRPFLFSFFQLDQSMMSAYYATYTALLRENLPALWQHMEAEGVTPDLYLVDWLYTLFSKSLPLDVACRIWDVFLRDGEAFLARAALGILHLYDEQLRSMEFINLAQFLTGLPDDLDSEALFKSITKVHTSIGRQTFHDLVERSRRPSPLGSPR</sequence>